<dbReference type="RefSeq" id="WP_119986752.1">
    <property type="nucleotide sequence ID" value="NZ_CP032489.1"/>
</dbReference>
<name>A0A386HPW0_9BACT</name>
<proteinExistence type="predicted"/>
<feature type="chain" id="PRO_5017408211" evidence="1">
    <location>
        <begin position="21"/>
        <end position="137"/>
    </location>
</feature>
<dbReference type="NCBIfam" id="NF047658">
    <property type="entry name" value="HYC_CC_PP"/>
    <property type="match status" value="1"/>
</dbReference>
<accession>A0A386HPW0</accession>
<organism evidence="2 3">
    <name type="scientific">Arachidicoccus soli</name>
    <dbReference type="NCBI Taxonomy" id="2341117"/>
    <lineage>
        <taxon>Bacteria</taxon>
        <taxon>Pseudomonadati</taxon>
        <taxon>Bacteroidota</taxon>
        <taxon>Chitinophagia</taxon>
        <taxon>Chitinophagales</taxon>
        <taxon>Chitinophagaceae</taxon>
        <taxon>Arachidicoccus</taxon>
    </lineage>
</organism>
<keyword evidence="1" id="KW-0732">Signal</keyword>
<dbReference type="EMBL" id="CP032489">
    <property type="protein sequence ID" value="AYD47530.1"/>
    <property type="molecule type" value="Genomic_DNA"/>
</dbReference>
<dbReference type="KEGG" id="ark:D6B99_07885"/>
<keyword evidence="3" id="KW-1185">Reference proteome</keyword>
<feature type="signal peptide" evidence="1">
    <location>
        <begin position="1"/>
        <end position="20"/>
    </location>
</feature>
<evidence type="ECO:0000313" key="3">
    <source>
        <dbReference type="Proteomes" id="UP000266118"/>
    </source>
</evidence>
<evidence type="ECO:0000313" key="2">
    <source>
        <dbReference type="EMBL" id="AYD47530.1"/>
    </source>
</evidence>
<dbReference type="Pfam" id="PF26622">
    <property type="entry name" value="DUF8199"/>
    <property type="match status" value="1"/>
</dbReference>
<sequence>MKKVVSIFFLLLYAFTSSGATVDMHYCGDNLQNISVKIIDDGAINNCCCQDGLVVKHKGCCTEKSFRPQVSKDLQLVVNDFKSFLQIPFQIVVNPCFQRDDLLSENDHGFNLYCNRPPNLWRKIPLYKLHQRFTYYG</sequence>
<dbReference type="InterPro" id="IPR058512">
    <property type="entry name" value="DUF8199"/>
</dbReference>
<dbReference type="AlphaFoldDB" id="A0A386HPW0"/>
<reference evidence="2 3" key="1">
    <citation type="submission" date="2018-09" db="EMBL/GenBank/DDBJ databases">
        <title>Arachidicoccus sp. nov., a bacterium isolated from soil.</title>
        <authorList>
            <person name="Weon H.-Y."/>
            <person name="Kwon S.-W."/>
            <person name="Lee S.A."/>
        </authorList>
    </citation>
    <scope>NUCLEOTIDE SEQUENCE [LARGE SCALE GENOMIC DNA]</scope>
    <source>
        <strain evidence="2 3">KIS59-12</strain>
    </source>
</reference>
<dbReference type="InterPro" id="IPR058060">
    <property type="entry name" value="HYC_CC_PP"/>
</dbReference>
<evidence type="ECO:0000256" key="1">
    <source>
        <dbReference type="SAM" id="SignalP"/>
    </source>
</evidence>
<dbReference type="Proteomes" id="UP000266118">
    <property type="component" value="Chromosome"/>
</dbReference>
<dbReference type="OrthoDB" id="676308at2"/>
<gene>
    <name evidence="2" type="ORF">D6B99_07885</name>
</gene>
<protein>
    <submittedName>
        <fullName evidence="2">Uncharacterized protein</fullName>
    </submittedName>
</protein>